<gene>
    <name evidence="2" type="ORF">LPTSP4_18830</name>
</gene>
<sequence length="193" mass="21711">MKQIQISVLSLVFLSTIWLCQSQTNPFNSLQGVYADPKPYAYGQTFGHRKFTFEKDRWSLDFTLSLDPQGNLPVFSFRTFGNYKVLAPSKLVPGAWEAIFYEDKKFVTLHTKQKELIDAFGFTPCSLEVGIEKDISATGCSAWAPVSVCNEDHDLLALTETGGIRFGERPRDNNMCKAENRPTSLTPSVEKVK</sequence>
<keyword evidence="3" id="KW-1185">Reference proteome</keyword>
<dbReference type="EMBL" id="BFBB01000004">
    <property type="protein sequence ID" value="GBF50358.1"/>
    <property type="molecule type" value="Genomic_DNA"/>
</dbReference>
<reference evidence="2 3" key="1">
    <citation type="submission" date="2018-02" db="EMBL/GenBank/DDBJ databases">
        <title>Novel Leptospira species isolated from soil and water in Japan.</title>
        <authorList>
            <person name="Nakao R."/>
            <person name="Masuzawa T."/>
        </authorList>
    </citation>
    <scope>NUCLEOTIDE SEQUENCE [LARGE SCALE GENOMIC DNA]</scope>
    <source>
        <strain evidence="2 3">YH101</strain>
    </source>
</reference>
<dbReference type="RefSeq" id="WP_108976192.1">
    <property type="nucleotide sequence ID" value="NZ_BFBB01000004.1"/>
</dbReference>
<name>A0A2P2E0E7_9LEPT</name>
<protein>
    <submittedName>
        <fullName evidence="2">Uncharacterized protein</fullName>
    </submittedName>
</protein>
<proteinExistence type="predicted"/>
<dbReference type="OrthoDB" id="7854574at2"/>
<organism evidence="2 3">
    <name type="scientific">Leptospira ryugenii</name>
    <dbReference type="NCBI Taxonomy" id="1917863"/>
    <lineage>
        <taxon>Bacteria</taxon>
        <taxon>Pseudomonadati</taxon>
        <taxon>Spirochaetota</taxon>
        <taxon>Spirochaetia</taxon>
        <taxon>Leptospirales</taxon>
        <taxon>Leptospiraceae</taxon>
        <taxon>Leptospira</taxon>
    </lineage>
</organism>
<evidence type="ECO:0000313" key="3">
    <source>
        <dbReference type="Proteomes" id="UP000245133"/>
    </source>
</evidence>
<dbReference type="Proteomes" id="UP000245133">
    <property type="component" value="Unassembled WGS sequence"/>
</dbReference>
<feature type="region of interest" description="Disordered" evidence="1">
    <location>
        <begin position="169"/>
        <end position="193"/>
    </location>
</feature>
<evidence type="ECO:0000256" key="1">
    <source>
        <dbReference type="SAM" id="MobiDB-lite"/>
    </source>
</evidence>
<evidence type="ECO:0000313" key="2">
    <source>
        <dbReference type="EMBL" id="GBF50358.1"/>
    </source>
</evidence>
<dbReference type="AlphaFoldDB" id="A0A2P2E0E7"/>
<comment type="caution">
    <text evidence="2">The sequence shown here is derived from an EMBL/GenBank/DDBJ whole genome shotgun (WGS) entry which is preliminary data.</text>
</comment>
<accession>A0A2P2E0E7</accession>
<feature type="compositionally biased region" description="Basic and acidic residues" evidence="1">
    <location>
        <begin position="169"/>
        <end position="180"/>
    </location>
</feature>